<keyword evidence="5" id="KW-1185">Reference proteome</keyword>
<evidence type="ECO:0008006" key="6">
    <source>
        <dbReference type="Google" id="ProtNLM"/>
    </source>
</evidence>
<feature type="coiled-coil region" evidence="2">
    <location>
        <begin position="197"/>
        <end position="224"/>
    </location>
</feature>
<evidence type="ECO:0000256" key="2">
    <source>
        <dbReference type="SAM" id="Coils"/>
    </source>
</evidence>
<reference evidence="4 5" key="1">
    <citation type="submission" date="2024-05" db="EMBL/GenBank/DDBJ databases">
        <title>Genetic variation in Jamaican populations of the coffee berry borer (Hypothenemus hampei).</title>
        <authorList>
            <person name="Errbii M."/>
            <person name="Myrie A."/>
        </authorList>
    </citation>
    <scope>NUCLEOTIDE SEQUENCE [LARGE SCALE GENOMIC DNA]</scope>
    <source>
        <strain evidence="4">JA-Hopewell-2020-01-JO</strain>
        <tissue evidence="4">Whole body</tissue>
    </source>
</reference>
<name>A0ABD1FFR4_HYPHA</name>
<dbReference type="Proteomes" id="UP001566132">
    <property type="component" value="Unassembled WGS sequence"/>
</dbReference>
<dbReference type="PANTHER" id="PTHR15157:SF5">
    <property type="entry name" value="UV RADIATION RESISTANCE-ASSOCIATED GENE PROTEIN"/>
    <property type="match status" value="1"/>
</dbReference>
<gene>
    <name evidence="4" type="ORF">ABEB36_001774</name>
</gene>
<organism evidence="4 5">
    <name type="scientific">Hypothenemus hampei</name>
    <name type="common">Coffee berry borer</name>
    <dbReference type="NCBI Taxonomy" id="57062"/>
    <lineage>
        <taxon>Eukaryota</taxon>
        <taxon>Metazoa</taxon>
        <taxon>Ecdysozoa</taxon>
        <taxon>Arthropoda</taxon>
        <taxon>Hexapoda</taxon>
        <taxon>Insecta</taxon>
        <taxon>Pterygota</taxon>
        <taxon>Neoptera</taxon>
        <taxon>Endopterygota</taxon>
        <taxon>Coleoptera</taxon>
        <taxon>Polyphaga</taxon>
        <taxon>Cucujiformia</taxon>
        <taxon>Curculionidae</taxon>
        <taxon>Scolytinae</taxon>
        <taxon>Hypothenemus</taxon>
    </lineage>
</organism>
<accession>A0ABD1FFR4</accession>
<dbReference type="PANTHER" id="PTHR15157">
    <property type="entry name" value="UV RADIATION RESISTANCE-ASSOCIATED GENE PROTEIN"/>
    <property type="match status" value="1"/>
</dbReference>
<dbReference type="EMBL" id="JBDJPC010000001">
    <property type="protein sequence ID" value="KAL1518099.1"/>
    <property type="molecule type" value="Genomic_DNA"/>
</dbReference>
<protein>
    <recommendedName>
        <fullName evidence="6">UV radiation resistance-associated gene protein</fullName>
    </recommendedName>
</protein>
<proteinExistence type="predicted"/>
<sequence length="730" mass="84685">MNVTLEFPMGRQRSRGWVPLITQQLRLRHIYQIYAYNVTDNRKASFYFTLHNTPLSCPFYTSEVIGGRNLKWNELFLDNSINTNVSSVVIRIWTRYKNEDKMLLTWGVNFSGLVHLGNRISDLHPKYFKANTVIFVMQGVYFTSHKSIRNDLEKPFEKRLNLFENVHNEQMLYKKVAVKCSKSEIATSYSLEKLRKLQHLQRQLRDNRVQVREVQNRIKTATEREPKQDFSDSKLGSQLLTMNSLNKMLREVPTQAEKKEIEVVARKIEFSKFRLKLLQEEKDKMSSYLRKIKLQESQLREGNEEKNSVLMSMYHVFCKECHQWNEYKTTLTDKKELLTVITDQLRLRQSDLLKELLFIYPTDKLPNEDKYTMLGIHLPDSELLLDCQDPGVSVVLGYISHVLTMCSIFLQVPLRHPVKHFGSRSVIYDQVYPDIPDKEREFHLYTKGKDKAHFSYAVFLLNKNISQLRWYFQHKTTPDLKETLKHVRLLLLGEDLTTRNRPDHSQRTTAPIQHPLSLSSSNLNDPLLERFHEEMGGIQGTTTVGMITPRAVRKNKTFTELEDPLAVPEAYLNKQITKDLFHKCATGAFHSGSITILQGVEEKDTCPGHSDSVEEGADPLDPSTNLDLHITKPKDILAEPSRYPGDKLGKSVDSSLEDYGKSSKNPELSSYNSTKSKDIQEDHLMKNDAIFPQDILRLSLHELSMPLTERTDRLLSSNQSFNLVRHRPLD</sequence>
<dbReference type="AlphaFoldDB" id="A0ABD1FFR4"/>
<evidence type="ECO:0000256" key="1">
    <source>
        <dbReference type="ARBA" id="ARBA00023054"/>
    </source>
</evidence>
<keyword evidence="1 2" id="KW-0175">Coiled coil</keyword>
<evidence type="ECO:0000313" key="5">
    <source>
        <dbReference type="Proteomes" id="UP001566132"/>
    </source>
</evidence>
<evidence type="ECO:0000256" key="3">
    <source>
        <dbReference type="SAM" id="MobiDB-lite"/>
    </source>
</evidence>
<feature type="compositionally biased region" description="Polar residues" evidence="3">
    <location>
        <begin position="662"/>
        <end position="674"/>
    </location>
</feature>
<evidence type="ECO:0000313" key="4">
    <source>
        <dbReference type="EMBL" id="KAL1518099.1"/>
    </source>
</evidence>
<feature type="region of interest" description="Disordered" evidence="3">
    <location>
        <begin position="603"/>
        <end position="676"/>
    </location>
</feature>
<comment type="caution">
    <text evidence="4">The sequence shown here is derived from an EMBL/GenBank/DDBJ whole genome shotgun (WGS) entry which is preliminary data.</text>
</comment>